<reference evidence="3" key="1">
    <citation type="submission" date="2022-11" db="UniProtKB">
        <authorList>
            <consortium name="WormBaseParasite"/>
        </authorList>
    </citation>
    <scope>IDENTIFICATION</scope>
</reference>
<feature type="coiled-coil region" evidence="1">
    <location>
        <begin position="12"/>
        <end position="198"/>
    </location>
</feature>
<protein>
    <submittedName>
        <fullName evidence="3">Uncharacterized protein</fullName>
    </submittedName>
</protein>
<accession>A0A914R1V6</accession>
<sequence>MENRQKENADTILNLQNEEKTLKAKVEDATQKLRLMEFEKDENVILRDALQLNEQKIKELNARILEYEALEKIVAEQKEQINALEKSQKEASELQLAHEKDALQRVEDKLNEYKLLVAEKDEIIEKSKNKVDEMDAKLGKTIAEHKKQEKIQKEAYELQLAQMKKEYDLEIKKLSDDLKEANEKVVVAEAKVQTDQTENGSDDDIVQPLAADNAELLDPIRTCNLFDFFVNGEIAYQRLNGKVLPVKNLDFYEKWSVSKIGISFEHSGFQISPQELFVANHPNLSSELNRIKYNNIAELSLCEITIPFSDYKKLTSANKIYSLRLEDVIVNDENGIKVEIDKLWKEVKNVKELTHNFTDNESMHEIAQKLVELTPFPNLNELYLWNVQEGFDLQAFYQFLIKNTKVDCTLYCSRTSLKQMQDIQKELPTGRHFRIVAY</sequence>
<keyword evidence="2" id="KW-1185">Reference proteome</keyword>
<dbReference type="Proteomes" id="UP000887578">
    <property type="component" value="Unplaced"/>
</dbReference>
<keyword evidence="1" id="KW-0175">Coiled coil</keyword>
<name>A0A914R1V6_9BILA</name>
<evidence type="ECO:0000313" key="2">
    <source>
        <dbReference type="Proteomes" id="UP000887578"/>
    </source>
</evidence>
<dbReference type="AlphaFoldDB" id="A0A914R1V6"/>
<dbReference type="WBParaSite" id="PDA_v2.g5385.t1">
    <property type="protein sequence ID" value="PDA_v2.g5385.t1"/>
    <property type="gene ID" value="PDA_v2.g5385"/>
</dbReference>
<organism evidence="2 3">
    <name type="scientific">Panagrolaimus davidi</name>
    <dbReference type="NCBI Taxonomy" id="227884"/>
    <lineage>
        <taxon>Eukaryota</taxon>
        <taxon>Metazoa</taxon>
        <taxon>Ecdysozoa</taxon>
        <taxon>Nematoda</taxon>
        <taxon>Chromadorea</taxon>
        <taxon>Rhabditida</taxon>
        <taxon>Tylenchina</taxon>
        <taxon>Panagrolaimomorpha</taxon>
        <taxon>Panagrolaimoidea</taxon>
        <taxon>Panagrolaimidae</taxon>
        <taxon>Panagrolaimus</taxon>
    </lineage>
</organism>
<evidence type="ECO:0000256" key="1">
    <source>
        <dbReference type="SAM" id="Coils"/>
    </source>
</evidence>
<evidence type="ECO:0000313" key="3">
    <source>
        <dbReference type="WBParaSite" id="PDA_v2.g5385.t1"/>
    </source>
</evidence>
<proteinExistence type="predicted"/>